<evidence type="ECO:0000313" key="4">
    <source>
        <dbReference type="Proteomes" id="UP001212326"/>
    </source>
</evidence>
<evidence type="ECO:0008006" key="5">
    <source>
        <dbReference type="Google" id="ProtNLM"/>
    </source>
</evidence>
<evidence type="ECO:0000313" key="3">
    <source>
        <dbReference type="EMBL" id="WBO66276.1"/>
    </source>
</evidence>
<dbReference type="SUPFAM" id="SSF54637">
    <property type="entry name" value="Thioesterase/thiol ester dehydrase-isomerase"/>
    <property type="match status" value="1"/>
</dbReference>
<dbReference type="Proteomes" id="UP001212326">
    <property type="component" value="Chromosome"/>
</dbReference>
<name>A0ABY7P6T4_9ACTN</name>
<dbReference type="EMBL" id="CP115300">
    <property type="protein sequence ID" value="WBO66276.1"/>
    <property type="molecule type" value="Genomic_DNA"/>
</dbReference>
<organism evidence="3 4">
    <name type="scientific">Streptomyces camelliae</name>
    <dbReference type="NCBI Taxonomy" id="3004093"/>
    <lineage>
        <taxon>Bacteria</taxon>
        <taxon>Bacillati</taxon>
        <taxon>Actinomycetota</taxon>
        <taxon>Actinomycetes</taxon>
        <taxon>Kitasatosporales</taxon>
        <taxon>Streptomycetaceae</taxon>
        <taxon>Streptomyces</taxon>
    </lineage>
</organism>
<evidence type="ECO:0000256" key="2">
    <source>
        <dbReference type="ARBA" id="ARBA00023239"/>
    </source>
</evidence>
<dbReference type="RefSeq" id="WP_270083758.1">
    <property type="nucleotide sequence ID" value="NZ_CP115300.1"/>
</dbReference>
<dbReference type="PANTHER" id="PTHR30272">
    <property type="entry name" value="3-HYDROXYACYL-[ACYL-CARRIER-PROTEIN] DEHYDRATASE"/>
    <property type="match status" value="1"/>
</dbReference>
<protein>
    <recommendedName>
        <fullName evidence="5">3-hydroxyacyl-ACP dehydratase</fullName>
    </recommendedName>
</protein>
<dbReference type="InterPro" id="IPR029069">
    <property type="entry name" value="HotDog_dom_sf"/>
</dbReference>
<keyword evidence="2" id="KW-0456">Lyase</keyword>
<sequence>MTTPTQTQAQALSDGLPDPGDLLPYGYPALQVDRIVRHTPGALEATKAVTYHELDAHLGGSRPGRFPASLTLESFLQACGLLLMRETDPDDRQLLIFGSARGVRVPDAARAGELLVHTVELVDRDEETATFAGVSRAGDGRTVLEVERAITLLRPADSFEGYVSGS</sequence>
<evidence type="ECO:0000256" key="1">
    <source>
        <dbReference type="ARBA" id="ARBA00009174"/>
    </source>
</evidence>
<gene>
    <name evidence="3" type="ORF">O1G22_27435</name>
</gene>
<reference evidence="3 4" key="1">
    <citation type="submission" date="2022-12" db="EMBL/GenBank/DDBJ databases">
        <authorList>
            <person name="Mo P."/>
        </authorList>
    </citation>
    <scope>NUCLEOTIDE SEQUENCE [LARGE SCALE GENOMIC DNA]</scope>
    <source>
        <strain evidence="3 4">HUAS 2-6</strain>
    </source>
</reference>
<dbReference type="PANTHER" id="PTHR30272:SF1">
    <property type="entry name" value="3-HYDROXYACYL-[ACYL-CARRIER-PROTEIN] DEHYDRATASE"/>
    <property type="match status" value="1"/>
</dbReference>
<dbReference type="InterPro" id="IPR013114">
    <property type="entry name" value="FabA_FabZ"/>
</dbReference>
<accession>A0ABY7P6T4</accession>
<dbReference type="Gene3D" id="3.10.129.10">
    <property type="entry name" value="Hotdog Thioesterase"/>
    <property type="match status" value="1"/>
</dbReference>
<keyword evidence="4" id="KW-1185">Reference proteome</keyword>
<comment type="similarity">
    <text evidence="1">Belongs to the thioester dehydratase family. FabZ subfamily.</text>
</comment>
<proteinExistence type="inferred from homology"/>